<comment type="similarity">
    <text evidence="2 14">Belongs to the cutinase family.</text>
</comment>
<feature type="compositionally biased region" description="Acidic residues" evidence="15">
    <location>
        <begin position="371"/>
        <end position="386"/>
    </location>
</feature>
<dbReference type="InterPro" id="IPR000675">
    <property type="entry name" value="Cutinase/axe"/>
</dbReference>
<dbReference type="InterPro" id="IPR011150">
    <property type="entry name" value="Cutinase_monf"/>
</dbReference>
<dbReference type="GO" id="GO:0050525">
    <property type="term" value="F:cutinase activity"/>
    <property type="evidence" value="ECO:0007669"/>
    <property type="project" value="UniProtKB-UniRule"/>
</dbReference>
<feature type="active site" evidence="12">
    <location>
        <position position="216"/>
    </location>
</feature>
<evidence type="ECO:0000256" key="10">
    <source>
        <dbReference type="ARBA" id="ARBA00023157"/>
    </source>
</evidence>
<protein>
    <recommendedName>
        <fullName evidence="3 14">Cutinase</fullName>
        <ecNumber evidence="3 14">3.1.1.74</ecNumber>
    </recommendedName>
</protein>
<evidence type="ECO:0000256" key="13">
    <source>
        <dbReference type="PIRSR" id="PIRSR611150-2"/>
    </source>
</evidence>
<dbReference type="PROSITE" id="PS00155">
    <property type="entry name" value="CUTINASE_1"/>
    <property type="match status" value="1"/>
</dbReference>
<dbReference type="Gene3D" id="3.40.50.1820">
    <property type="entry name" value="alpha/beta hydrolase"/>
    <property type="match status" value="1"/>
</dbReference>
<name>A0A7S8HWX6_FUSCU</name>
<dbReference type="InterPro" id="IPR043580">
    <property type="entry name" value="CUTINASE_1"/>
</dbReference>
<keyword evidence="6 14" id="KW-0732">Signal</keyword>
<dbReference type="AlphaFoldDB" id="A0A7S8HWX6"/>
<evidence type="ECO:0000256" key="12">
    <source>
        <dbReference type="PIRSR" id="PIRSR611150-1"/>
    </source>
</evidence>
<organism evidence="17 18">
    <name type="scientific">Fusarium culmorum</name>
    <dbReference type="NCBI Taxonomy" id="5516"/>
    <lineage>
        <taxon>Eukaryota</taxon>
        <taxon>Fungi</taxon>
        <taxon>Dikarya</taxon>
        <taxon>Ascomycota</taxon>
        <taxon>Pezizomycotina</taxon>
        <taxon>Sordariomycetes</taxon>
        <taxon>Hypocreomycetidae</taxon>
        <taxon>Hypocreales</taxon>
        <taxon>Nectriaceae</taxon>
        <taxon>Fusarium</taxon>
    </lineage>
</organism>
<evidence type="ECO:0000256" key="3">
    <source>
        <dbReference type="ARBA" id="ARBA00013095"/>
    </source>
</evidence>
<keyword evidence="9" id="KW-0067">ATP-binding</keyword>
<keyword evidence="5 14" id="KW-0964">Secreted</keyword>
<accession>A0A7S8HWX6</accession>
<evidence type="ECO:0000259" key="16">
    <source>
        <dbReference type="Pfam" id="PF00176"/>
    </source>
</evidence>
<reference evidence="17" key="1">
    <citation type="submission" date="2020-11" db="EMBL/GenBank/DDBJ databases">
        <title>The chromosome-scale genome resource for two endophytic Fusarium species: F. culmorum and F. pseudograminearum.</title>
        <authorList>
            <person name="Yuan Z."/>
        </authorList>
    </citation>
    <scope>NUCLEOTIDE SEQUENCE</scope>
    <source>
        <strain evidence="17">Class2-1B</strain>
    </source>
</reference>
<dbReference type="EMBL" id="CP064749">
    <property type="protein sequence ID" value="QPC64283.1"/>
    <property type="molecule type" value="Genomic_DNA"/>
</dbReference>
<evidence type="ECO:0000256" key="15">
    <source>
        <dbReference type="SAM" id="MobiDB-lite"/>
    </source>
</evidence>
<keyword evidence="4 14" id="KW-0719">Serine esterase</keyword>
<comment type="subcellular location">
    <subcellularLocation>
        <location evidence="1 14">Secreted</location>
    </subcellularLocation>
</comment>
<feature type="active site" description="Nucleophile" evidence="12">
    <location>
        <position position="164"/>
    </location>
</feature>
<evidence type="ECO:0000313" key="18">
    <source>
        <dbReference type="Proteomes" id="UP000663297"/>
    </source>
</evidence>
<dbReference type="InterPro" id="IPR043579">
    <property type="entry name" value="CUTINASE_2"/>
</dbReference>
<dbReference type="GO" id="GO:0005524">
    <property type="term" value="F:ATP binding"/>
    <property type="evidence" value="ECO:0007669"/>
    <property type="project" value="InterPro"/>
</dbReference>
<keyword evidence="7" id="KW-0547">Nucleotide-binding</keyword>
<evidence type="ECO:0000256" key="11">
    <source>
        <dbReference type="ARBA" id="ARBA00034045"/>
    </source>
</evidence>
<dbReference type="PRINTS" id="PR00129">
    <property type="entry name" value="CUTINASE"/>
</dbReference>
<gene>
    <name evidence="17" type="ORF">HYE67_006514</name>
</gene>
<sequence length="707" mass="78488">MKPTQVLVALAAIAYAAPVSDDTKAKALEIDDDFPLAELEAYFEAHMNGETSEANSLQARQFSASTYNQLTDGTPCRPVTMIYARGTTQAGNVGDPAAVGPVLFNNLASRIGLNNLAVQGVAYAANIAGYLAGGDAAGSRTMANLISRAATQCPSTKIIISGYSQGAQLVHNAAGMLSASVTNRVTAAVTFGDPKQKQAFGTIPSSRTRIFCRAGDNICDGGIIVTPAHSQYQQDAPAAAEWIAARERIRNGEEVTFRPSLIICPVNSLPQTYLEAKENFPDFNLVVFYGIRSTFVDKGAKVIGLGELIPLLDKLDPHSPKTGKTLVITLYTTLSARFIKKQETLFTFKPDKVPPSLQKKKDKAQKKKDADESEGENSDDDDEFDDNDMALARRRKVPVYSRHQVNLDDINIVDDPKIADGNIVWYKRTQKGIKDISFQFVVCDEAQVAKKADGPYNNLLHKFQWRILLWTSGTPLSNSLRDLISPLILVWKALGIKWNPTIGRIGYLPGLYHEDYDPLVEDNEIKGQITKGILHPEFLANNKAAKALLPFWQNEKSHLWMLHPELYKAAGMKHHWGSNLAAWVVRPIFEYVHIRRTMRTPLRMPNGSMTYPGIDLLPPTIVVEEHTFGPQLRPQVMSEGFDLAKRLFKPANDDRAIRTLPFNRYSWIVLRDMFGHDFDHHGKSAIFLGHVFSVIAKIFLQTEDVDK</sequence>
<evidence type="ECO:0000256" key="2">
    <source>
        <dbReference type="ARBA" id="ARBA00007534"/>
    </source>
</evidence>
<dbReference type="Proteomes" id="UP000663297">
    <property type="component" value="Chromosome 3"/>
</dbReference>
<keyword evidence="8 14" id="KW-0378">Hydrolase</keyword>
<feature type="active site" description="Proton donor/acceptor" evidence="12">
    <location>
        <position position="229"/>
    </location>
</feature>
<feature type="signal peptide" evidence="14">
    <location>
        <begin position="1"/>
        <end position="16"/>
    </location>
</feature>
<dbReference type="SMART" id="SM01110">
    <property type="entry name" value="Cutinase"/>
    <property type="match status" value="1"/>
</dbReference>
<evidence type="ECO:0000256" key="6">
    <source>
        <dbReference type="ARBA" id="ARBA00022729"/>
    </source>
</evidence>
<dbReference type="InterPro" id="IPR000330">
    <property type="entry name" value="SNF2_N"/>
</dbReference>
<dbReference type="SUPFAM" id="SSF52540">
    <property type="entry name" value="P-loop containing nucleoside triphosphate hydrolases"/>
    <property type="match status" value="1"/>
</dbReference>
<feature type="disulfide bond" evidence="13">
    <location>
        <begin position="212"/>
        <end position="219"/>
    </location>
</feature>
<dbReference type="PANTHER" id="PTHR48250">
    <property type="entry name" value="CUTINASE 2-RELATED"/>
    <property type="match status" value="1"/>
</dbReference>
<dbReference type="GO" id="GO:0005576">
    <property type="term" value="C:extracellular region"/>
    <property type="evidence" value="ECO:0007669"/>
    <property type="project" value="UniProtKB-SubCell"/>
</dbReference>
<dbReference type="PROSITE" id="PS00931">
    <property type="entry name" value="CUTINASE_2"/>
    <property type="match status" value="1"/>
</dbReference>
<comment type="function">
    <text evidence="14">Catalyzes the hydrolysis of complex carboxylic polyesters found in the cell wall of plants. Degrades cutin, a macromolecule that forms the structure of the plant cuticle.</text>
</comment>
<evidence type="ECO:0000256" key="14">
    <source>
        <dbReference type="RuleBase" id="RU361263"/>
    </source>
</evidence>
<evidence type="ECO:0000256" key="5">
    <source>
        <dbReference type="ARBA" id="ARBA00022525"/>
    </source>
</evidence>
<evidence type="ECO:0000313" key="17">
    <source>
        <dbReference type="EMBL" id="QPC64283.1"/>
    </source>
</evidence>
<proteinExistence type="inferred from homology"/>
<keyword evidence="10 13" id="KW-1015">Disulfide bond</keyword>
<dbReference type="Pfam" id="PF01083">
    <property type="entry name" value="Cutinase"/>
    <property type="match status" value="1"/>
</dbReference>
<evidence type="ECO:0000256" key="8">
    <source>
        <dbReference type="ARBA" id="ARBA00022801"/>
    </source>
</evidence>
<comment type="catalytic activity">
    <reaction evidence="11 14">
        <text>cutin + H2O = cutin monomers.</text>
        <dbReference type="EC" id="3.1.1.74"/>
    </reaction>
</comment>
<dbReference type="Gene3D" id="3.40.50.10810">
    <property type="entry name" value="Tandem AAA-ATPase domain"/>
    <property type="match status" value="1"/>
</dbReference>
<dbReference type="GO" id="GO:0016052">
    <property type="term" value="P:carbohydrate catabolic process"/>
    <property type="evidence" value="ECO:0007669"/>
    <property type="project" value="TreeGrafter"/>
</dbReference>
<dbReference type="InterPro" id="IPR027417">
    <property type="entry name" value="P-loop_NTPase"/>
</dbReference>
<dbReference type="InterPro" id="IPR038718">
    <property type="entry name" value="SNF2-like_sf"/>
</dbReference>
<feature type="domain" description="SNF2 N-terminal" evidence="16">
    <location>
        <begin position="259"/>
        <end position="487"/>
    </location>
</feature>
<evidence type="ECO:0000256" key="1">
    <source>
        <dbReference type="ARBA" id="ARBA00004613"/>
    </source>
</evidence>
<dbReference type="EC" id="3.1.1.74" evidence="3 14"/>
<evidence type="ECO:0000256" key="9">
    <source>
        <dbReference type="ARBA" id="ARBA00022840"/>
    </source>
</evidence>
<evidence type="ECO:0000256" key="7">
    <source>
        <dbReference type="ARBA" id="ARBA00022741"/>
    </source>
</evidence>
<feature type="region of interest" description="Disordered" evidence="15">
    <location>
        <begin position="355"/>
        <end position="386"/>
    </location>
</feature>
<dbReference type="PANTHER" id="PTHR48250:SF2">
    <property type="entry name" value="CUTINASE"/>
    <property type="match status" value="1"/>
</dbReference>
<feature type="chain" id="PRO_5031594509" description="Cutinase" evidence="14">
    <location>
        <begin position="17"/>
        <end position="707"/>
    </location>
</feature>
<evidence type="ECO:0000256" key="4">
    <source>
        <dbReference type="ARBA" id="ARBA00022487"/>
    </source>
</evidence>
<dbReference type="SUPFAM" id="SSF53474">
    <property type="entry name" value="alpha/beta-Hydrolases"/>
    <property type="match status" value="1"/>
</dbReference>
<feature type="disulfide bond" evidence="13">
    <location>
        <begin position="76"/>
        <end position="153"/>
    </location>
</feature>
<dbReference type="Pfam" id="PF00176">
    <property type="entry name" value="SNF2-rel_dom"/>
    <property type="match status" value="1"/>
</dbReference>
<dbReference type="InterPro" id="IPR029058">
    <property type="entry name" value="AB_hydrolase_fold"/>
</dbReference>